<organism evidence="1 2">
    <name type="scientific">Lipingzhangella rawalii</name>
    <dbReference type="NCBI Taxonomy" id="2055835"/>
    <lineage>
        <taxon>Bacteria</taxon>
        <taxon>Bacillati</taxon>
        <taxon>Actinomycetota</taxon>
        <taxon>Actinomycetes</taxon>
        <taxon>Streptosporangiales</taxon>
        <taxon>Nocardiopsidaceae</taxon>
        <taxon>Lipingzhangella</taxon>
    </lineage>
</organism>
<name>A0ABU2H4K3_9ACTN</name>
<proteinExistence type="predicted"/>
<gene>
    <name evidence="1" type="ORF">RIF23_07965</name>
</gene>
<dbReference type="RefSeq" id="WP_310911758.1">
    <property type="nucleotide sequence ID" value="NZ_JAVLVT010000003.1"/>
</dbReference>
<evidence type="ECO:0000313" key="2">
    <source>
        <dbReference type="Proteomes" id="UP001250214"/>
    </source>
</evidence>
<evidence type="ECO:0000313" key="1">
    <source>
        <dbReference type="EMBL" id="MDS1270228.1"/>
    </source>
</evidence>
<comment type="caution">
    <text evidence="1">The sequence shown here is derived from an EMBL/GenBank/DDBJ whole genome shotgun (WGS) entry which is preliminary data.</text>
</comment>
<keyword evidence="2" id="KW-1185">Reference proteome</keyword>
<accession>A0ABU2H4K3</accession>
<dbReference type="Proteomes" id="UP001250214">
    <property type="component" value="Unassembled WGS sequence"/>
</dbReference>
<reference evidence="2" key="1">
    <citation type="submission" date="2023-07" db="EMBL/GenBank/DDBJ databases">
        <title>Novel species in the genus Lipingzhangella isolated from Sambhar Salt Lake.</title>
        <authorList>
            <person name="Jiya N."/>
            <person name="Kajale S."/>
            <person name="Sharma A."/>
        </authorList>
    </citation>
    <scope>NUCLEOTIDE SEQUENCE [LARGE SCALE GENOMIC DNA]</scope>
    <source>
        <strain evidence="2">LS1_29</strain>
    </source>
</reference>
<protein>
    <submittedName>
        <fullName evidence="1">Uncharacterized protein</fullName>
    </submittedName>
</protein>
<sequence>MGHRHPGRLYNAEVEHPRARWLLRAELANCSVCRIAGDREALADPCPGGMFDSLLQGFVLARTARWLSPQHRPTFPAAVYTLAPADERAAWTIPTRECLKMCVVRGSAGSTVDTTAVLAELTLMSHRHRALVLDDVIDGLTESEGE</sequence>
<dbReference type="EMBL" id="JAVLVT010000003">
    <property type="protein sequence ID" value="MDS1270228.1"/>
    <property type="molecule type" value="Genomic_DNA"/>
</dbReference>